<feature type="transmembrane region" description="Helical" evidence="1">
    <location>
        <begin position="120"/>
        <end position="142"/>
    </location>
</feature>
<dbReference type="AlphaFoldDB" id="A0A212UFN6"/>
<dbReference type="PANTHER" id="PTHR36434">
    <property type="entry name" value="MEMBRANE PROTEASE YUGP-RELATED"/>
    <property type="match status" value="1"/>
</dbReference>
<accession>A0A212UFN6</accession>
<gene>
    <name evidence="2" type="ORF">SAMN06265337_3703</name>
</gene>
<name>A0A212UFN6_9BACT</name>
<dbReference type="EMBL" id="FYEW01000002">
    <property type="protein sequence ID" value="SNC77069.1"/>
    <property type="molecule type" value="Genomic_DNA"/>
</dbReference>
<dbReference type="Proteomes" id="UP000198131">
    <property type="component" value="Unassembled WGS sequence"/>
</dbReference>
<evidence type="ECO:0000256" key="1">
    <source>
        <dbReference type="SAM" id="Phobius"/>
    </source>
</evidence>
<keyword evidence="1" id="KW-0472">Membrane</keyword>
<keyword evidence="3" id="KW-1185">Reference proteome</keyword>
<feature type="transmembrane region" description="Helical" evidence="1">
    <location>
        <begin position="202"/>
        <end position="222"/>
    </location>
</feature>
<reference evidence="3" key="1">
    <citation type="submission" date="2017-06" db="EMBL/GenBank/DDBJ databases">
        <authorList>
            <person name="Varghese N."/>
            <person name="Submissions S."/>
        </authorList>
    </citation>
    <scope>NUCLEOTIDE SEQUENCE [LARGE SCALE GENOMIC DNA]</scope>
    <source>
        <strain evidence="3">DSM 11116</strain>
    </source>
</reference>
<feature type="transmembrane region" description="Helical" evidence="1">
    <location>
        <begin position="6"/>
        <end position="22"/>
    </location>
</feature>
<organism evidence="2 3">
    <name type="scientific">Hymenobacter gelipurpurascens</name>
    <dbReference type="NCBI Taxonomy" id="89968"/>
    <lineage>
        <taxon>Bacteria</taxon>
        <taxon>Pseudomonadati</taxon>
        <taxon>Bacteroidota</taxon>
        <taxon>Cytophagia</taxon>
        <taxon>Cytophagales</taxon>
        <taxon>Hymenobacteraceae</taxon>
        <taxon>Hymenobacter</taxon>
    </lineage>
</organism>
<protein>
    <recommendedName>
        <fullName evidence="4">Zinc metallopeptidase</fullName>
    </recommendedName>
</protein>
<dbReference type="InterPro" id="IPR007395">
    <property type="entry name" value="Zn_peptidase_2"/>
</dbReference>
<dbReference type="RefSeq" id="WP_394340115.1">
    <property type="nucleotide sequence ID" value="NZ_FYEW01000002.1"/>
</dbReference>
<evidence type="ECO:0000313" key="2">
    <source>
        <dbReference type="EMBL" id="SNC77069.1"/>
    </source>
</evidence>
<evidence type="ECO:0008006" key="4">
    <source>
        <dbReference type="Google" id="ProtNLM"/>
    </source>
</evidence>
<keyword evidence="1" id="KW-0812">Transmembrane</keyword>
<proteinExistence type="predicted"/>
<keyword evidence="1" id="KW-1133">Transmembrane helix</keyword>
<feature type="transmembrane region" description="Helical" evidence="1">
    <location>
        <begin position="148"/>
        <end position="168"/>
    </location>
</feature>
<evidence type="ECO:0000313" key="3">
    <source>
        <dbReference type="Proteomes" id="UP000198131"/>
    </source>
</evidence>
<dbReference type="Pfam" id="PF04298">
    <property type="entry name" value="Zn_peptidase_2"/>
    <property type="match status" value="1"/>
</dbReference>
<dbReference type="PANTHER" id="PTHR36434:SF1">
    <property type="entry name" value="MEMBRANE PROTEASE YUGP-RELATED"/>
    <property type="match status" value="1"/>
</dbReference>
<sequence length="231" mass="25235">MYTSMNPAYIIVLLTMLASWLIQRRLQSKFEQYSQVGLQSNLSGKQIAELMLADHGITDVRVISTEGRLTDHYNPADKTVNLSEAVYADRSAAAAAVAAHECGHAVQHATAYAALQFRSALVPALSAVSKFMPILLFLGVIMLNNTPLPLAAGVALFALTTLFSFITLPVEFDASKRALAWIDRRGIVTPQEHAMAKDALKWAAMTYVIAAIGSLATLLYYASFLMGRRRD</sequence>